<protein>
    <submittedName>
        <fullName evidence="1">Metallophosphoesterase</fullName>
    </submittedName>
</protein>
<dbReference type="Proteomes" id="UP000470082">
    <property type="component" value="Unassembled WGS sequence"/>
</dbReference>
<dbReference type="InterPro" id="IPR029052">
    <property type="entry name" value="Metallo-depent_PP-like"/>
</dbReference>
<dbReference type="RefSeq" id="WP_154460590.1">
    <property type="nucleotide sequence ID" value="NZ_JAQYTQ010000105.1"/>
</dbReference>
<evidence type="ECO:0000313" key="1">
    <source>
        <dbReference type="EMBL" id="MSS01892.1"/>
    </source>
</evidence>
<gene>
    <name evidence="1" type="ORF">FYJ50_07275</name>
</gene>
<comment type="caution">
    <text evidence="1">The sequence shown here is derived from an EMBL/GenBank/DDBJ whole genome shotgun (WGS) entry which is preliminary data.</text>
</comment>
<dbReference type="SUPFAM" id="SSF56300">
    <property type="entry name" value="Metallo-dependent phosphatases"/>
    <property type="match status" value="1"/>
</dbReference>
<sequence>MNRYRKQLILVIAILTVISISLNITIYRAFKVNPYRLEVNYITLKDEKIPSDMNDVTIAYFTDLQFGELQNEKECKKIFEKIKNLNPDLLIFGGDLIENAYPITEEEINFLVSLFNEIESPLGKFAVLGEKDLESDTRTSEVNRIYSQSQVEVLSDSYTKLTKQSSNGIQLMGLLSNTDYIMKNSSLEQYTLLIAHQPDLFNQLSNSFVNYAIAGHSHGTQVTYPILGGYKEVEGAKTINRTKLEKLSFPYIISMGTGCSHIKARLNSTSEILYIMLKHK</sequence>
<name>A0A7X2T3W6_9FIRM</name>
<dbReference type="PANTHER" id="PTHR31302:SF0">
    <property type="entry name" value="TRANSMEMBRANE PROTEIN WITH METALLOPHOSPHOESTERASE DOMAIN"/>
    <property type="match status" value="1"/>
</dbReference>
<dbReference type="EMBL" id="VUMM01000014">
    <property type="protein sequence ID" value="MSS01892.1"/>
    <property type="molecule type" value="Genomic_DNA"/>
</dbReference>
<dbReference type="InterPro" id="IPR051158">
    <property type="entry name" value="Metallophosphoesterase_sf"/>
</dbReference>
<organism evidence="1 2">
    <name type="scientific">Floccifex porci</name>
    <dbReference type="NCBI Taxonomy" id="2606629"/>
    <lineage>
        <taxon>Bacteria</taxon>
        <taxon>Bacillati</taxon>
        <taxon>Bacillota</taxon>
        <taxon>Erysipelotrichia</taxon>
        <taxon>Erysipelotrichales</taxon>
        <taxon>Erysipelotrichaceae</taxon>
        <taxon>Floccifex</taxon>
    </lineage>
</organism>
<proteinExistence type="predicted"/>
<evidence type="ECO:0000313" key="2">
    <source>
        <dbReference type="Proteomes" id="UP000470082"/>
    </source>
</evidence>
<dbReference type="AlphaFoldDB" id="A0A7X2T3W6"/>
<dbReference type="Gene3D" id="3.60.21.10">
    <property type="match status" value="1"/>
</dbReference>
<keyword evidence="2" id="KW-1185">Reference proteome</keyword>
<accession>A0A7X2T3W6</accession>
<dbReference type="PANTHER" id="PTHR31302">
    <property type="entry name" value="TRANSMEMBRANE PROTEIN WITH METALLOPHOSPHOESTERASE DOMAIN-RELATED"/>
    <property type="match status" value="1"/>
</dbReference>
<reference evidence="1 2" key="1">
    <citation type="submission" date="2019-08" db="EMBL/GenBank/DDBJ databases">
        <title>In-depth cultivation of the pig gut microbiome towards novel bacterial diversity and tailored functional studies.</title>
        <authorList>
            <person name="Wylensek D."/>
            <person name="Hitch T.C.A."/>
            <person name="Clavel T."/>
        </authorList>
    </citation>
    <scope>NUCLEOTIDE SEQUENCE [LARGE SCALE GENOMIC DNA]</scope>
    <source>
        <strain evidence="1 2">LKV-178-WT-2G</strain>
    </source>
</reference>